<proteinExistence type="predicted"/>
<dbReference type="EMBL" id="CM042886">
    <property type="protein sequence ID" value="KAI4339573.1"/>
    <property type="molecule type" value="Genomic_DNA"/>
</dbReference>
<keyword evidence="2" id="KW-1185">Reference proteome</keyword>
<gene>
    <name evidence="1" type="ORF">MLD38_024499</name>
</gene>
<sequence>MKKVVVLRKYARGSSDEDLPNRPSSRPHSSNVNDNNVRWGACQKNQAVSTGGHSLDGCIQFVPGSGYACASCGCHRNFHKKEES</sequence>
<protein>
    <submittedName>
        <fullName evidence="1">Uncharacterized protein</fullName>
    </submittedName>
</protein>
<accession>A0ACB9NTU0</accession>
<evidence type="ECO:0000313" key="2">
    <source>
        <dbReference type="Proteomes" id="UP001057402"/>
    </source>
</evidence>
<name>A0ACB9NTU0_9MYRT</name>
<organism evidence="1 2">
    <name type="scientific">Melastoma candidum</name>
    <dbReference type="NCBI Taxonomy" id="119954"/>
    <lineage>
        <taxon>Eukaryota</taxon>
        <taxon>Viridiplantae</taxon>
        <taxon>Streptophyta</taxon>
        <taxon>Embryophyta</taxon>
        <taxon>Tracheophyta</taxon>
        <taxon>Spermatophyta</taxon>
        <taxon>Magnoliopsida</taxon>
        <taxon>eudicotyledons</taxon>
        <taxon>Gunneridae</taxon>
        <taxon>Pentapetalae</taxon>
        <taxon>rosids</taxon>
        <taxon>malvids</taxon>
        <taxon>Myrtales</taxon>
        <taxon>Melastomataceae</taxon>
        <taxon>Melastomatoideae</taxon>
        <taxon>Melastomateae</taxon>
        <taxon>Melastoma</taxon>
    </lineage>
</organism>
<comment type="caution">
    <text evidence="1">The sequence shown here is derived from an EMBL/GenBank/DDBJ whole genome shotgun (WGS) entry which is preliminary data.</text>
</comment>
<evidence type="ECO:0000313" key="1">
    <source>
        <dbReference type="EMBL" id="KAI4339573.1"/>
    </source>
</evidence>
<reference evidence="2" key="1">
    <citation type="journal article" date="2023" name="Front. Plant Sci.">
        <title>Chromosomal-level genome assembly of Melastoma candidum provides insights into trichome evolution.</title>
        <authorList>
            <person name="Zhong Y."/>
            <person name="Wu W."/>
            <person name="Sun C."/>
            <person name="Zou P."/>
            <person name="Liu Y."/>
            <person name="Dai S."/>
            <person name="Zhou R."/>
        </authorList>
    </citation>
    <scope>NUCLEOTIDE SEQUENCE [LARGE SCALE GENOMIC DNA]</scope>
</reference>
<dbReference type="Proteomes" id="UP001057402">
    <property type="component" value="Chromosome 7"/>
</dbReference>